<evidence type="ECO:0008006" key="4">
    <source>
        <dbReference type="Google" id="ProtNLM"/>
    </source>
</evidence>
<evidence type="ECO:0000313" key="2">
    <source>
        <dbReference type="EMBL" id="MDR7274767.1"/>
    </source>
</evidence>
<feature type="transmembrane region" description="Helical" evidence="1">
    <location>
        <begin position="148"/>
        <end position="172"/>
    </location>
</feature>
<feature type="transmembrane region" description="Helical" evidence="1">
    <location>
        <begin position="21"/>
        <end position="40"/>
    </location>
</feature>
<dbReference type="EMBL" id="JAVDYB010000001">
    <property type="protein sequence ID" value="MDR7274767.1"/>
    <property type="molecule type" value="Genomic_DNA"/>
</dbReference>
<evidence type="ECO:0000256" key="1">
    <source>
        <dbReference type="SAM" id="Phobius"/>
    </source>
</evidence>
<dbReference type="SUPFAM" id="SSF48317">
    <property type="entry name" value="Acid phosphatase/Vanadium-dependent haloperoxidase"/>
    <property type="match status" value="1"/>
</dbReference>
<feature type="transmembrane region" description="Helical" evidence="1">
    <location>
        <begin position="46"/>
        <end position="68"/>
    </location>
</feature>
<evidence type="ECO:0000313" key="3">
    <source>
        <dbReference type="Proteomes" id="UP001183643"/>
    </source>
</evidence>
<feature type="transmembrane region" description="Helical" evidence="1">
    <location>
        <begin position="178"/>
        <end position="200"/>
    </location>
</feature>
<sequence length="201" mass="21466">MTVTAPETTTVDRLARVITEVLAPTIWAVTMPFVFAIEQTRSLSGVWWALLACIPCALIPYGIVRYGVVRGTLTDHHIGRREQRRTPLLLAIASVLAGLILLWLLKAPSHLIGVIVLMLGVLTLVMLSNLVWKLSAHAAVAASSSTGLIWLFGPALLLVLVPVVAAVAWSRVRLADHTWLQVAAGTAGGAAVAVLLGPLFF</sequence>
<accession>A0AAE4C8M0</accession>
<keyword evidence="3" id="KW-1185">Reference proteome</keyword>
<name>A0AAE4C8M0_9ACTN</name>
<keyword evidence="1" id="KW-0812">Transmembrane</keyword>
<organism evidence="2 3">
    <name type="scientific">Catenuloplanes atrovinosus</name>
    <dbReference type="NCBI Taxonomy" id="137266"/>
    <lineage>
        <taxon>Bacteria</taxon>
        <taxon>Bacillati</taxon>
        <taxon>Actinomycetota</taxon>
        <taxon>Actinomycetes</taxon>
        <taxon>Micromonosporales</taxon>
        <taxon>Micromonosporaceae</taxon>
        <taxon>Catenuloplanes</taxon>
    </lineage>
</organism>
<dbReference type="AlphaFoldDB" id="A0AAE4C8M0"/>
<dbReference type="Proteomes" id="UP001183643">
    <property type="component" value="Unassembled WGS sequence"/>
</dbReference>
<keyword evidence="1" id="KW-0472">Membrane</keyword>
<keyword evidence="1" id="KW-1133">Transmembrane helix</keyword>
<reference evidence="2" key="1">
    <citation type="submission" date="2023-07" db="EMBL/GenBank/DDBJ databases">
        <title>Sequencing the genomes of 1000 actinobacteria strains.</title>
        <authorList>
            <person name="Klenk H.-P."/>
        </authorList>
    </citation>
    <scope>NUCLEOTIDE SEQUENCE</scope>
    <source>
        <strain evidence="2">DSM 44707</strain>
    </source>
</reference>
<gene>
    <name evidence="2" type="ORF">J2S41_001545</name>
</gene>
<protein>
    <recommendedName>
        <fullName evidence="4">PAP2 superfamily protein</fullName>
    </recommendedName>
</protein>
<dbReference type="RefSeq" id="WP_310364853.1">
    <property type="nucleotide sequence ID" value="NZ_JAVDYB010000001.1"/>
</dbReference>
<feature type="transmembrane region" description="Helical" evidence="1">
    <location>
        <begin position="111"/>
        <end position="132"/>
    </location>
</feature>
<feature type="transmembrane region" description="Helical" evidence="1">
    <location>
        <begin position="88"/>
        <end position="105"/>
    </location>
</feature>
<comment type="caution">
    <text evidence="2">The sequence shown here is derived from an EMBL/GenBank/DDBJ whole genome shotgun (WGS) entry which is preliminary data.</text>
</comment>
<proteinExistence type="predicted"/>
<dbReference type="InterPro" id="IPR036938">
    <property type="entry name" value="PAP2/HPO_sf"/>
</dbReference>